<dbReference type="EMBL" id="PKGO01000003">
    <property type="protein sequence ID" value="PKY70651.1"/>
    <property type="molecule type" value="Genomic_DNA"/>
</dbReference>
<sequence length="465" mass="49044">MELLLADLPLAILMALIGALVFSLIGIVSGTDETATIAPLTLVVILLGVPPAGVWTFFFAAAVSKHMTHAIPTMLLGIPGDTMAVPLLDEARQMRALGLPHVALRKAVSAAIISAFIAVPTAMVFSFVLSPFSELIGDLAPWLFLVAAFGIGYASAGKWAGVFAIIPFAAIVLGLNAWLGSFDTSVSTSYFLGIATGPMLLDLLRAAVPLNRKEMARETPSRVYLAPVPEEQGEKKRSGWLPNPLRELDRTQKLATVSTSVVSSATFVFSPVAMTVLMGELAGSRIKQGYQRLTTVLAAKNGTTESTYIAEAMIPLIAFGLPLSPVSAGPAAPLFNAPPVFHTDAESGQHYNISDALTSWEFFGLALIGVIAAALIAYPFSMRYAHTAAKFVVSKVSHEAIIAAFVGLVVAVSLWESGILGLVVVLTVGLLSGLLIRVLRIHAGVLFMAYYVAILSVPGIMALFG</sequence>
<dbReference type="Pfam" id="PF01970">
    <property type="entry name" value="TctA"/>
    <property type="match status" value="1"/>
</dbReference>
<comment type="caution">
    <text evidence="3">The sequence shown here is derived from an EMBL/GenBank/DDBJ whole genome shotgun (WGS) entry which is preliminary data.</text>
</comment>
<evidence type="ECO:0000313" key="4">
    <source>
        <dbReference type="Proteomes" id="UP000242755"/>
    </source>
</evidence>
<feature type="transmembrane region" description="Helical" evidence="1">
    <location>
        <begin position="160"/>
        <end position="178"/>
    </location>
</feature>
<proteinExistence type="predicted"/>
<feature type="transmembrane region" description="Helical" evidence="1">
    <location>
        <begin position="40"/>
        <end position="63"/>
    </location>
</feature>
<keyword evidence="1" id="KW-0812">Transmembrane</keyword>
<feature type="transmembrane region" description="Helical" evidence="1">
    <location>
        <begin position="418"/>
        <end position="436"/>
    </location>
</feature>
<dbReference type="RefSeq" id="WP_101672063.1">
    <property type="nucleotide sequence ID" value="NZ_PKGO01000003.1"/>
</dbReference>
<protein>
    <recommendedName>
        <fullName evidence="2">DUF112 domain-containing protein</fullName>
    </recommendedName>
</protein>
<dbReference type="AlphaFoldDB" id="A0A2I1IHQ3"/>
<feature type="transmembrane region" description="Helical" evidence="1">
    <location>
        <begin position="254"/>
        <end position="277"/>
    </location>
</feature>
<gene>
    <name evidence="3" type="ORF">CYJ40_03530</name>
</gene>
<feature type="transmembrane region" description="Helical" evidence="1">
    <location>
        <begin position="392"/>
        <end position="412"/>
    </location>
</feature>
<dbReference type="Proteomes" id="UP000242755">
    <property type="component" value="Unassembled WGS sequence"/>
</dbReference>
<feature type="transmembrane region" description="Helical" evidence="1">
    <location>
        <begin position="443"/>
        <end position="464"/>
    </location>
</feature>
<feature type="transmembrane region" description="Helical" evidence="1">
    <location>
        <begin position="362"/>
        <end position="380"/>
    </location>
</feature>
<dbReference type="InterPro" id="IPR002823">
    <property type="entry name" value="DUF112_TM"/>
</dbReference>
<feature type="transmembrane region" description="Helical" evidence="1">
    <location>
        <begin position="108"/>
        <end position="129"/>
    </location>
</feature>
<keyword evidence="1" id="KW-0472">Membrane</keyword>
<feature type="domain" description="DUF112" evidence="2">
    <location>
        <begin position="12"/>
        <end position="441"/>
    </location>
</feature>
<feature type="transmembrane region" description="Helical" evidence="1">
    <location>
        <begin position="190"/>
        <end position="208"/>
    </location>
</feature>
<feature type="transmembrane region" description="Helical" evidence="1">
    <location>
        <begin position="6"/>
        <end position="28"/>
    </location>
</feature>
<keyword evidence="1" id="KW-1133">Transmembrane helix</keyword>
<name>A0A2I1IHQ3_9MICO</name>
<evidence type="ECO:0000259" key="2">
    <source>
        <dbReference type="Pfam" id="PF01970"/>
    </source>
</evidence>
<reference evidence="3 4" key="1">
    <citation type="submission" date="2017-12" db="EMBL/GenBank/DDBJ databases">
        <title>Phylogenetic diversity of female urinary microbiome.</title>
        <authorList>
            <person name="Thomas-White K."/>
            <person name="Wolfe A.J."/>
        </authorList>
    </citation>
    <scope>NUCLEOTIDE SEQUENCE [LARGE SCALE GENOMIC DNA]</scope>
    <source>
        <strain evidence="3 4">UMB0426</strain>
    </source>
</reference>
<feature type="transmembrane region" description="Helical" evidence="1">
    <location>
        <begin position="135"/>
        <end position="153"/>
    </location>
</feature>
<feature type="transmembrane region" description="Helical" evidence="1">
    <location>
        <begin position="69"/>
        <end position="88"/>
    </location>
</feature>
<organism evidence="3 4">
    <name type="scientific">Brevibacterium ravenspurgense</name>
    <dbReference type="NCBI Taxonomy" id="479117"/>
    <lineage>
        <taxon>Bacteria</taxon>
        <taxon>Bacillati</taxon>
        <taxon>Actinomycetota</taxon>
        <taxon>Actinomycetes</taxon>
        <taxon>Micrococcales</taxon>
        <taxon>Brevibacteriaceae</taxon>
        <taxon>Brevibacterium</taxon>
    </lineage>
</organism>
<evidence type="ECO:0000256" key="1">
    <source>
        <dbReference type="SAM" id="Phobius"/>
    </source>
</evidence>
<evidence type="ECO:0000313" key="3">
    <source>
        <dbReference type="EMBL" id="PKY70651.1"/>
    </source>
</evidence>
<accession>A0A2I1IHQ3</accession>